<reference evidence="1" key="1">
    <citation type="submission" date="2020-09" db="EMBL/GenBank/DDBJ databases">
        <authorList>
            <person name="Chen F.-J."/>
            <person name="Lee Y.-T."/>
        </authorList>
    </citation>
    <scope>NUCLEOTIDE SEQUENCE [LARGE SCALE GENOMIC DNA]</scope>
    <source>
        <strain evidence="1">AS72</strain>
    </source>
</reference>
<accession>A0A7H2T9D9</accession>
<name>A0A7H2T9D9_9GAMM</name>
<dbReference type="InterPro" id="IPR021675">
    <property type="entry name" value="DUF3261"/>
</dbReference>
<reference evidence="1" key="2">
    <citation type="submission" date="2021-03" db="EMBL/GenBank/DDBJ databases">
        <title>Clinical and molecular characterization of Acinetobacter seifertii in Taiwan.</title>
        <authorList>
            <person name="Li L.-H."/>
            <person name="Yang Y.-S."/>
            <person name="Sun J.-R."/>
            <person name="Huang T.-W."/>
            <person name="Huang W.-C."/>
            <person name="Wang Y.-C."/>
            <person name="Kuo T.-H."/>
            <person name="Kuo S.-C."/>
            <person name="Chen T.-L."/>
        </authorList>
    </citation>
    <scope>NUCLEOTIDE SEQUENCE</scope>
    <source>
        <strain evidence="1">AS72</strain>
    </source>
</reference>
<proteinExistence type="predicted"/>
<sequence length="181" mass="20961">MQHKWMMILLGGCLCFTGCQVMPHAKGLQSPLWKTQAYQRQDQVEVQWKQQSFSFLLYQQQHGTVLDMVALSLTGQQLFKLQFDGQRVHVEQRIDQMRLLPFEFVVRDLLFATYPKFSSLGQQVVEMKQQADNQDIYIDKQPVLHIKKGQGSIELLNQQVPYSMTLSSIENTLQPQKSSTP</sequence>
<gene>
    <name evidence="1" type="ORF">IC795_15530</name>
</gene>
<dbReference type="AlphaFoldDB" id="A0A7H2T9D9"/>
<dbReference type="EMBL" id="CP061565">
    <property type="protein sequence ID" value="QNX08397.1"/>
    <property type="molecule type" value="Genomic_DNA"/>
</dbReference>
<dbReference type="Pfam" id="PF11659">
    <property type="entry name" value="DUF3261"/>
    <property type="match status" value="1"/>
</dbReference>
<evidence type="ECO:0000313" key="1">
    <source>
        <dbReference type="EMBL" id="QNX08397.1"/>
    </source>
</evidence>
<organism evidence="1">
    <name type="scientific">Acinetobacter seifertii</name>
    <dbReference type="NCBI Taxonomy" id="1530123"/>
    <lineage>
        <taxon>Bacteria</taxon>
        <taxon>Pseudomonadati</taxon>
        <taxon>Pseudomonadota</taxon>
        <taxon>Gammaproteobacteria</taxon>
        <taxon>Moraxellales</taxon>
        <taxon>Moraxellaceae</taxon>
        <taxon>Acinetobacter</taxon>
        <taxon>Acinetobacter calcoaceticus/baumannii complex</taxon>
    </lineage>
</organism>
<protein>
    <submittedName>
        <fullName evidence="1">DUF3261 domain-containing protein</fullName>
    </submittedName>
</protein>
<dbReference type="Proteomes" id="UP000516745">
    <property type="component" value="Chromosome"/>
</dbReference>